<proteinExistence type="predicted"/>
<keyword evidence="3" id="KW-1185">Reference proteome</keyword>
<evidence type="ECO:0000259" key="1">
    <source>
        <dbReference type="Pfam" id="PF24626"/>
    </source>
</evidence>
<accession>A0AAF0UAC3</accession>
<protein>
    <recommendedName>
        <fullName evidence="1">Tf2-1-like SH3-like domain-containing protein</fullName>
    </recommendedName>
</protein>
<dbReference type="Gene3D" id="3.30.420.10">
    <property type="entry name" value="Ribonuclease H-like superfamily/Ribonuclease H"/>
    <property type="match status" value="2"/>
</dbReference>
<dbReference type="EMBL" id="CP133619">
    <property type="protein sequence ID" value="WMV42105.1"/>
    <property type="molecule type" value="Genomic_DNA"/>
</dbReference>
<name>A0AAF0UAC3_SOLVR</name>
<dbReference type="SUPFAM" id="SSF53098">
    <property type="entry name" value="Ribonuclease H-like"/>
    <property type="match status" value="1"/>
</dbReference>
<gene>
    <name evidence="2" type="ORF">MTR67_035490</name>
</gene>
<dbReference type="InterPro" id="IPR012337">
    <property type="entry name" value="RNaseH-like_sf"/>
</dbReference>
<dbReference type="Pfam" id="PF24626">
    <property type="entry name" value="SH3_Tf2-1"/>
    <property type="match status" value="1"/>
</dbReference>
<organism evidence="2 3">
    <name type="scientific">Solanum verrucosum</name>
    <dbReference type="NCBI Taxonomy" id="315347"/>
    <lineage>
        <taxon>Eukaryota</taxon>
        <taxon>Viridiplantae</taxon>
        <taxon>Streptophyta</taxon>
        <taxon>Embryophyta</taxon>
        <taxon>Tracheophyta</taxon>
        <taxon>Spermatophyta</taxon>
        <taxon>Magnoliopsida</taxon>
        <taxon>eudicotyledons</taxon>
        <taxon>Gunneridae</taxon>
        <taxon>Pentapetalae</taxon>
        <taxon>asterids</taxon>
        <taxon>lamiids</taxon>
        <taxon>Solanales</taxon>
        <taxon>Solanaceae</taxon>
        <taxon>Solanoideae</taxon>
        <taxon>Solaneae</taxon>
        <taxon>Solanum</taxon>
    </lineage>
</organism>
<dbReference type="InterPro" id="IPR036397">
    <property type="entry name" value="RNaseH_sf"/>
</dbReference>
<dbReference type="AlphaFoldDB" id="A0AAF0UAC3"/>
<dbReference type="PANTHER" id="PTHR46148">
    <property type="entry name" value="CHROMO DOMAIN-CONTAINING PROTEIN"/>
    <property type="match status" value="1"/>
</dbReference>
<feature type="domain" description="Tf2-1-like SH3-like" evidence="1">
    <location>
        <begin position="164"/>
        <end position="215"/>
    </location>
</feature>
<dbReference type="Proteomes" id="UP001234989">
    <property type="component" value="Chromosome 8"/>
</dbReference>
<reference evidence="2" key="1">
    <citation type="submission" date="2023-08" db="EMBL/GenBank/DDBJ databases">
        <title>A de novo genome assembly of Solanum verrucosum Schlechtendal, a Mexican diploid species geographically isolated from the other diploid A-genome species in potato relatives.</title>
        <authorList>
            <person name="Hosaka K."/>
        </authorList>
    </citation>
    <scope>NUCLEOTIDE SEQUENCE</scope>
    <source>
        <tissue evidence="2">Young leaves</tissue>
    </source>
</reference>
<evidence type="ECO:0000313" key="2">
    <source>
        <dbReference type="EMBL" id="WMV42105.1"/>
    </source>
</evidence>
<dbReference type="GO" id="GO:0003676">
    <property type="term" value="F:nucleic acid binding"/>
    <property type="evidence" value="ECO:0007669"/>
    <property type="project" value="InterPro"/>
</dbReference>
<sequence length="291" mass="33630">MWKWEVINMGFITSLPRTHRQHDSIWVRVDIVTKSFHLLAIKTKDSVEDYTKLYISDIVRLYGVPLSIISDRDGQSERTIQTLEDMLRSRMIDFKGSWDDYLPLIEFSYNINFISSIQMAPYEALYWHRCRSLVGWFELGEAPMIGLDSFHEAIEKVSPVNGVVRSGKKEKLSPKYVGLYRILKRVGNVAYDLELPVELGVVHPAFHISLLKKCVGDLVSIIPLGSVALKDSLTYEEVPVEIVDLQVRRLRYKEVTSVKVLWRSQSVEGATWEEEEATMMVKYHLFPSILF</sequence>
<dbReference type="InterPro" id="IPR056924">
    <property type="entry name" value="SH3_Tf2-1"/>
</dbReference>
<dbReference type="PANTHER" id="PTHR46148:SF56">
    <property type="entry name" value="RETROTRANSPOSON PROTEIN"/>
    <property type="match status" value="1"/>
</dbReference>
<evidence type="ECO:0000313" key="3">
    <source>
        <dbReference type="Proteomes" id="UP001234989"/>
    </source>
</evidence>